<organism evidence="1">
    <name type="scientific">Oryza brachyantha</name>
    <name type="common">malo sina</name>
    <dbReference type="NCBI Taxonomy" id="4533"/>
    <lineage>
        <taxon>Eukaryota</taxon>
        <taxon>Viridiplantae</taxon>
        <taxon>Streptophyta</taxon>
        <taxon>Embryophyta</taxon>
        <taxon>Tracheophyta</taxon>
        <taxon>Spermatophyta</taxon>
        <taxon>Magnoliopsida</taxon>
        <taxon>Liliopsida</taxon>
        <taxon>Poales</taxon>
        <taxon>Poaceae</taxon>
        <taxon>BOP clade</taxon>
        <taxon>Oryzoideae</taxon>
        <taxon>Oryzeae</taxon>
        <taxon>Oryzinae</taxon>
        <taxon>Oryza</taxon>
    </lineage>
</organism>
<name>J3NC37_ORYBR</name>
<proteinExistence type="predicted"/>
<sequence length="79" mass="8887">MLCLLQIRCSPQTCSQLKPSIECSFTHMNYHCAYLLIESIYEVIACLITLINGLVTSITLSSWDSLCGVDHSHQSHLRC</sequence>
<keyword evidence="2" id="KW-1185">Reference proteome</keyword>
<dbReference type="HOGENOM" id="CLU_2609849_0_0_1"/>
<accession>J3NC37</accession>
<reference evidence="1" key="2">
    <citation type="submission" date="2013-04" db="UniProtKB">
        <authorList>
            <consortium name="EnsemblPlants"/>
        </authorList>
    </citation>
    <scope>IDENTIFICATION</scope>
</reference>
<evidence type="ECO:0000313" key="1">
    <source>
        <dbReference type="EnsemblPlants" id="OB12G15450.1"/>
    </source>
</evidence>
<dbReference type="Gramene" id="OB12G15450.1">
    <property type="protein sequence ID" value="OB12G15450.1"/>
    <property type="gene ID" value="OB12G15450"/>
</dbReference>
<evidence type="ECO:0000313" key="2">
    <source>
        <dbReference type="Proteomes" id="UP000006038"/>
    </source>
</evidence>
<dbReference type="Proteomes" id="UP000006038">
    <property type="component" value="Chromosome 12"/>
</dbReference>
<dbReference type="AlphaFoldDB" id="J3NC37"/>
<dbReference type="EnsemblPlants" id="OB12G15450.1">
    <property type="protein sequence ID" value="OB12G15450.1"/>
    <property type="gene ID" value="OB12G15450"/>
</dbReference>
<protein>
    <submittedName>
        <fullName evidence="1">Uncharacterized protein</fullName>
    </submittedName>
</protein>
<reference evidence="1" key="1">
    <citation type="journal article" date="2013" name="Nat. Commun.">
        <title>Whole-genome sequencing of Oryza brachyantha reveals mechanisms underlying Oryza genome evolution.</title>
        <authorList>
            <person name="Chen J."/>
            <person name="Huang Q."/>
            <person name="Gao D."/>
            <person name="Wang J."/>
            <person name="Lang Y."/>
            <person name="Liu T."/>
            <person name="Li B."/>
            <person name="Bai Z."/>
            <person name="Luis Goicoechea J."/>
            <person name="Liang C."/>
            <person name="Chen C."/>
            <person name="Zhang W."/>
            <person name="Sun S."/>
            <person name="Liao Y."/>
            <person name="Zhang X."/>
            <person name="Yang L."/>
            <person name="Song C."/>
            <person name="Wang M."/>
            <person name="Shi J."/>
            <person name="Liu G."/>
            <person name="Liu J."/>
            <person name="Zhou H."/>
            <person name="Zhou W."/>
            <person name="Yu Q."/>
            <person name="An N."/>
            <person name="Chen Y."/>
            <person name="Cai Q."/>
            <person name="Wang B."/>
            <person name="Liu B."/>
            <person name="Min J."/>
            <person name="Huang Y."/>
            <person name="Wu H."/>
            <person name="Li Z."/>
            <person name="Zhang Y."/>
            <person name="Yin Y."/>
            <person name="Song W."/>
            <person name="Jiang J."/>
            <person name="Jackson S.A."/>
            <person name="Wing R.A."/>
            <person name="Wang J."/>
            <person name="Chen M."/>
        </authorList>
    </citation>
    <scope>NUCLEOTIDE SEQUENCE [LARGE SCALE GENOMIC DNA]</scope>
    <source>
        <strain evidence="1">cv. IRGC 101232</strain>
    </source>
</reference>